<gene>
    <name evidence="3" type="ORF">RCL2_002563900</name>
</gene>
<dbReference type="Gene3D" id="1.10.10.60">
    <property type="entry name" value="Homeodomain-like"/>
    <property type="match status" value="1"/>
</dbReference>
<dbReference type="InterPro" id="IPR006600">
    <property type="entry name" value="HTH_CenpB_DNA-bd_dom"/>
</dbReference>
<evidence type="ECO:0000259" key="2">
    <source>
        <dbReference type="PROSITE" id="PS51253"/>
    </source>
</evidence>
<dbReference type="AlphaFoldDB" id="A0A8H3R3U1"/>
<dbReference type="InterPro" id="IPR009057">
    <property type="entry name" value="Homeodomain-like_sf"/>
</dbReference>
<dbReference type="Pfam" id="PF03221">
    <property type="entry name" value="HTH_Tnp_Tc5"/>
    <property type="match status" value="1"/>
</dbReference>
<keyword evidence="1" id="KW-0238">DNA-binding</keyword>
<organism evidence="3 4">
    <name type="scientific">Rhizophagus clarus</name>
    <dbReference type="NCBI Taxonomy" id="94130"/>
    <lineage>
        <taxon>Eukaryota</taxon>
        <taxon>Fungi</taxon>
        <taxon>Fungi incertae sedis</taxon>
        <taxon>Mucoromycota</taxon>
        <taxon>Glomeromycotina</taxon>
        <taxon>Glomeromycetes</taxon>
        <taxon>Glomerales</taxon>
        <taxon>Glomeraceae</taxon>
        <taxon>Rhizophagus</taxon>
    </lineage>
</organism>
<dbReference type="Proteomes" id="UP000615446">
    <property type="component" value="Unassembled WGS sequence"/>
</dbReference>
<evidence type="ECO:0000313" key="4">
    <source>
        <dbReference type="Proteomes" id="UP000615446"/>
    </source>
</evidence>
<comment type="caution">
    <text evidence="3">The sequence shown here is derived from an EMBL/GenBank/DDBJ whole genome shotgun (WGS) entry which is preliminary data.</text>
</comment>
<accession>A0A8H3R3U1</accession>
<name>A0A8H3R3U1_9GLOM</name>
<dbReference type="SUPFAM" id="SSF46689">
    <property type="entry name" value="Homeodomain-like"/>
    <property type="match status" value="1"/>
</dbReference>
<protein>
    <recommendedName>
        <fullName evidence="2">HTH CENPB-type domain-containing protein</fullName>
    </recommendedName>
</protein>
<feature type="domain" description="HTH CENPB-type" evidence="2">
    <location>
        <begin position="40"/>
        <end position="116"/>
    </location>
</feature>
<sequence length="116" mass="13624">MPPQKKRRQNRARQVVAYAKENGIIKAAKSFELDKGMISRWVNSNENFYPEAEKELYDWIIEQRKQGLGITYAIARVKMLDILKKPIMISLYGNSINEFKTSNCWISAFMKRYNLS</sequence>
<evidence type="ECO:0000313" key="3">
    <source>
        <dbReference type="EMBL" id="GES99124.1"/>
    </source>
</evidence>
<evidence type="ECO:0000256" key="1">
    <source>
        <dbReference type="ARBA" id="ARBA00023125"/>
    </source>
</evidence>
<reference evidence="3" key="1">
    <citation type="submission" date="2019-10" db="EMBL/GenBank/DDBJ databases">
        <title>Conservation and host-specific expression of non-tandemly repeated heterogenous ribosome RNA gene in arbuscular mycorrhizal fungi.</title>
        <authorList>
            <person name="Maeda T."/>
            <person name="Kobayashi Y."/>
            <person name="Nakagawa T."/>
            <person name="Ezawa T."/>
            <person name="Yamaguchi K."/>
            <person name="Bino T."/>
            <person name="Nishimoto Y."/>
            <person name="Shigenobu S."/>
            <person name="Kawaguchi M."/>
        </authorList>
    </citation>
    <scope>NUCLEOTIDE SEQUENCE</scope>
    <source>
        <strain evidence="3">HR1</strain>
    </source>
</reference>
<proteinExistence type="predicted"/>
<dbReference type="GO" id="GO:0003677">
    <property type="term" value="F:DNA binding"/>
    <property type="evidence" value="ECO:0007669"/>
    <property type="project" value="UniProtKB-KW"/>
</dbReference>
<dbReference type="OrthoDB" id="2371194at2759"/>
<dbReference type="PROSITE" id="PS51253">
    <property type="entry name" value="HTH_CENPB"/>
    <property type="match status" value="1"/>
</dbReference>
<dbReference type="EMBL" id="BLAL01000278">
    <property type="protein sequence ID" value="GES99124.1"/>
    <property type="molecule type" value="Genomic_DNA"/>
</dbReference>